<keyword evidence="2" id="KW-1185">Reference proteome</keyword>
<accession>A0A2L0UZY3</accession>
<protein>
    <submittedName>
        <fullName evidence="1">Uncharacterized protein</fullName>
    </submittedName>
</protein>
<organism evidence="1 2">
    <name type="scientific">Agrobacterium phage Atu_ph07</name>
    <dbReference type="NCBI Taxonomy" id="2024264"/>
    <lineage>
        <taxon>Viruses</taxon>
        <taxon>Duplodnaviria</taxon>
        <taxon>Heunggongvirae</taxon>
        <taxon>Uroviricota</taxon>
        <taxon>Caudoviricetes</taxon>
        <taxon>Polybotosvirus</taxon>
        <taxon>Polybotosvirus Atuph07</taxon>
    </lineage>
</organism>
<proteinExistence type="predicted"/>
<reference evidence="1 2" key="1">
    <citation type="submission" date="2017-06" db="EMBL/GenBank/DDBJ databases">
        <authorList>
            <person name="Kim H.J."/>
            <person name="Triplett B.A."/>
        </authorList>
    </citation>
    <scope>NUCLEOTIDE SEQUENCE [LARGE SCALE GENOMIC DNA]</scope>
</reference>
<dbReference type="RefSeq" id="YP_009611999.1">
    <property type="nucleotide sequence ID" value="NC_042013.1"/>
</dbReference>
<evidence type="ECO:0000313" key="1">
    <source>
        <dbReference type="EMBL" id="AUZ95093.1"/>
    </source>
</evidence>
<evidence type="ECO:0000313" key="2">
    <source>
        <dbReference type="Proteomes" id="UP000223025"/>
    </source>
</evidence>
<dbReference type="KEGG" id="vg:40088337"/>
<dbReference type="GeneID" id="40088337"/>
<dbReference type="EMBL" id="MF403008">
    <property type="protein sequence ID" value="AUZ95093.1"/>
    <property type="molecule type" value="Genomic_DNA"/>
</dbReference>
<name>A0A2L0UZY3_9CAUD</name>
<sequence length="105" mass="12959">MTDEEYLRYLQRELIVILRRNFNNYLLIYYQDGKWSVNYKNFSLETEYKFSDLFPYLDVNGVLDDMTLGHSFNGTIISFWNKYERKYNEQYFTKFGRYFEITKDG</sequence>
<dbReference type="Proteomes" id="UP000223025">
    <property type="component" value="Segment"/>
</dbReference>